<dbReference type="AlphaFoldDB" id="A0A6N7VVF1"/>
<dbReference type="Pfam" id="PF01522">
    <property type="entry name" value="Polysacc_deac_1"/>
    <property type="match status" value="1"/>
</dbReference>
<organism evidence="2 3">
    <name type="scientific">Scrofimicrobium canadense</name>
    <dbReference type="NCBI Taxonomy" id="2652290"/>
    <lineage>
        <taxon>Bacteria</taxon>
        <taxon>Bacillati</taxon>
        <taxon>Actinomycetota</taxon>
        <taxon>Actinomycetes</taxon>
        <taxon>Actinomycetales</taxon>
        <taxon>Actinomycetaceae</taxon>
        <taxon>Scrofimicrobium</taxon>
    </lineage>
</organism>
<evidence type="ECO:0000313" key="2">
    <source>
        <dbReference type="EMBL" id="MSS84960.1"/>
    </source>
</evidence>
<dbReference type="RefSeq" id="WP_154545786.1">
    <property type="nucleotide sequence ID" value="NZ_VULO01000011.1"/>
</dbReference>
<evidence type="ECO:0000259" key="1">
    <source>
        <dbReference type="Pfam" id="PF01522"/>
    </source>
</evidence>
<keyword evidence="3" id="KW-1185">Reference proteome</keyword>
<dbReference type="GO" id="GO:0005975">
    <property type="term" value="P:carbohydrate metabolic process"/>
    <property type="evidence" value="ECO:0007669"/>
    <property type="project" value="InterPro"/>
</dbReference>
<evidence type="ECO:0000313" key="3">
    <source>
        <dbReference type="Proteomes" id="UP000470875"/>
    </source>
</evidence>
<dbReference type="SUPFAM" id="SSF88713">
    <property type="entry name" value="Glycoside hydrolase/deacetylase"/>
    <property type="match status" value="1"/>
</dbReference>
<proteinExistence type="predicted"/>
<dbReference type="Proteomes" id="UP000470875">
    <property type="component" value="Unassembled WGS sequence"/>
</dbReference>
<reference evidence="2 3" key="1">
    <citation type="submission" date="2019-08" db="EMBL/GenBank/DDBJ databases">
        <title>In-depth cultivation of the pig gut microbiome towards novel bacterial diversity and tailored functional studies.</title>
        <authorList>
            <person name="Wylensek D."/>
            <person name="Hitch T.C.A."/>
            <person name="Clavel T."/>
        </authorList>
    </citation>
    <scope>NUCLEOTIDE SEQUENCE [LARGE SCALE GENOMIC DNA]</scope>
    <source>
        <strain evidence="2 3">WB03_NA08</strain>
    </source>
</reference>
<gene>
    <name evidence="2" type="ORF">FYJ24_09330</name>
</gene>
<dbReference type="InterPro" id="IPR002509">
    <property type="entry name" value="NODB_dom"/>
</dbReference>
<feature type="domain" description="NodB homology" evidence="1">
    <location>
        <begin position="374"/>
        <end position="451"/>
    </location>
</feature>
<dbReference type="Gene3D" id="3.20.20.370">
    <property type="entry name" value="Glycoside hydrolase/deacetylase"/>
    <property type="match status" value="1"/>
</dbReference>
<dbReference type="InterPro" id="IPR011330">
    <property type="entry name" value="Glyco_hydro/deAcase_b/a-brl"/>
</dbReference>
<accession>A0A6N7VVF1</accession>
<comment type="caution">
    <text evidence="2">The sequence shown here is derived from an EMBL/GenBank/DDBJ whole genome shotgun (WGS) entry which is preliminary data.</text>
</comment>
<sequence length="612" mass="65870">MASSFPNLGRAPSLPSRIVTVDLAETHIGQPETGAKVDFTLPQDIHVRADGVIVQAGTVTLELDANGRGEIRLPCYSSASKPEDWVILVKKHWAPYPYPIRVPAGNTKISLASLEPPVEVSDAMAKFVPTDAVVRSIKEGSQWAASAEVDGGIINLDFTVPPGGTAWPRGGLNTSADLDGLFGQASAGIYRIQTQQIASALGLPSPAPGVLTVQWTRSVSGDDSMHIWEPATGGRFTRRYTGTWSTWVNDSWIKGAITSGDDLDAYSTFAAQGVYRVGTAAEAAAIAHIPTNAPGTLTVTWSGADRAYHEYSCLHGIFIRQLNAGAGWSDWTRLATLADIPDSPTASGPDAGLANSLLQEDFSRRMGGRILTGGKGAVAFRFDHGLAAFQTKVLPLLQARGIVGSQAINSRNWDYPENEGVTPEIVNVWVRDGLVEIWNHSATHTNPTSLAELEREIITGLAELRTQLPDAQIDGWAVPGVNATDPYMGFGTGTSVQDFYQTDAGRMILTHHAVATGHIPGTHRRVLDGRIRQGQHQYTIDSRSITEIKTEIDQAITEKTGLQIMLHPSQLDLEGKLTTPELEEMLDYAVVKQTNGELVILSPYQLMIASSS</sequence>
<dbReference type="EMBL" id="VULO01000011">
    <property type="protein sequence ID" value="MSS84960.1"/>
    <property type="molecule type" value="Genomic_DNA"/>
</dbReference>
<name>A0A6N7VVF1_9ACTO</name>
<protein>
    <submittedName>
        <fullName evidence="2">Polysaccharide deacetylase family protein</fullName>
    </submittedName>
</protein>
<dbReference type="CDD" id="cd19958">
    <property type="entry name" value="pyocin_knob"/>
    <property type="match status" value="2"/>
</dbReference>
<dbReference type="GO" id="GO:0016810">
    <property type="term" value="F:hydrolase activity, acting on carbon-nitrogen (but not peptide) bonds"/>
    <property type="evidence" value="ECO:0007669"/>
    <property type="project" value="InterPro"/>
</dbReference>